<gene>
    <name evidence="4" type="ORF">D0T12_18930</name>
</gene>
<comment type="caution">
    <text evidence="4">The sequence shown here is derived from an EMBL/GenBank/DDBJ whole genome shotgun (WGS) entry which is preliminary data.</text>
</comment>
<dbReference type="AlphaFoldDB" id="A0A372GFR6"/>
<keyword evidence="3 4" id="KW-0808">Transferase</keyword>
<dbReference type="SFLD" id="SFLDS00036">
    <property type="entry name" value="Aromatic_Prenyltransferase"/>
    <property type="match status" value="1"/>
</dbReference>
<dbReference type="SFLD" id="SFLDG01163">
    <property type="entry name" value="II"/>
    <property type="match status" value="1"/>
</dbReference>
<sequence length="296" mass="32891">MSETAEVKELCAVIEECARMLDVPFARPRVSSVLNAYEDAFGHAATVVAFRVATGVRHVGELDCRFTTHPDDRDPYASALAKGLTPETDHPVGDLLSDVQARCPIDSHGIDFGLVGGFKKVYAFFTPDDLQDLSKLTAMPAMPRALADNAGFLARHGLDDRVGVIGIDYRSRTVNVYFNEVPDACFEPETIRSTLREIGTAEPSERMLRLGRESFGLYVTLSWDSPEIERICFAVTTTDLATLPVRIEPEIERFVKSVPFGGDDRKFVYGVALAPEGEYYKLESHYRWKPGAMDFI</sequence>
<dbReference type="Proteomes" id="UP000262882">
    <property type="component" value="Unassembled WGS sequence"/>
</dbReference>
<dbReference type="Pfam" id="PF11468">
    <property type="entry name" value="PTase_Orf2"/>
    <property type="match status" value="1"/>
</dbReference>
<dbReference type="RefSeq" id="WP_117400900.1">
    <property type="nucleotide sequence ID" value="NZ_QVNQ01000005.1"/>
</dbReference>
<organism evidence="4 5">
    <name type="scientific">Actinomadura spongiicola</name>
    <dbReference type="NCBI Taxonomy" id="2303421"/>
    <lineage>
        <taxon>Bacteria</taxon>
        <taxon>Bacillati</taxon>
        <taxon>Actinomycetota</taxon>
        <taxon>Actinomycetes</taxon>
        <taxon>Streptosporangiales</taxon>
        <taxon>Thermomonosporaceae</taxon>
        <taxon>Actinomadura</taxon>
    </lineage>
</organism>
<dbReference type="CDD" id="cd13931">
    <property type="entry name" value="PT-CloQ_NphB"/>
    <property type="match status" value="1"/>
</dbReference>
<dbReference type="InterPro" id="IPR033964">
    <property type="entry name" value="ABBA"/>
</dbReference>
<evidence type="ECO:0000313" key="5">
    <source>
        <dbReference type="Proteomes" id="UP000262882"/>
    </source>
</evidence>
<evidence type="ECO:0000256" key="2">
    <source>
        <dbReference type="ARBA" id="ARBA00022602"/>
    </source>
</evidence>
<evidence type="ECO:0000256" key="1">
    <source>
        <dbReference type="ARBA" id="ARBA00005368"/>
    </source>
</evidence>
<keyword evidence="5" id="KW-1185">Reference proteome</keyword>
<evidence type="ECO:0000256" key="3">
    <source>
        <dbReference type="ARBA" id="ARBA00022679"/>
    </source>
</evidence>
<dbReference type="EMBL" id="QVNQ01000005">
    <property type="protein sequence ID" value="RFS84211.1"/>
    <property type="molecule type" value="Genomic_DNA"/>
</dbReference>
<keyword evidence="2" id="KW-0637">Prenyltransferase</keyword>
<accession>A0A372GFR6</accession>
<dbReference type="SUPFAM" id="SSF143492">
    <property type="entry name" value="Prenyltransferase-like"/>
    <property type="match status" value="1"/>
</dbReference>
<comment type="similarity">
    <text evidence="1">Belongs to the aromatic prenyltransferase family.</text>
</comment>
<proteinExistence type="inferred from homology"/>
<dbReference type="InterPro" id="IPR036239">
    <property type="entry name" value="PrenylTrfase-like_sf"/>
</dbReference>
<name>A0A372GFR6_9ACTN</name>
<dbReference type="OrthoDB" id="4515750at2"/>
<protein>
    <submittedName>
        <fullName evidence="4">Prenyltransferase</fullName>
    </submittedName>
</protein>
<reference evidence="4 5" key="1">
    <citation type="submission" date="2018-08" db="EMBL/GenBank/DDBJ databases">
        <title>Actinomadura spongicola sp. nov., isolated from marine sponge Leucetta chagosensis.</title>
        <authorList>
            <person name="Li L."/>
            <person name="Lin H.W."/>
        </authorList>
    </citation>
    <scope>NUCLEOTIDE SEQUENCE [LARGE SCALE GENOMIC DNA]</scope>
    <source>
        <strain evidence="4 5">LHW52907</strain>
    </source>
</reference>
<evidence type="ECO:0000313" key="4">
    <source>
        <dbReference type="EMBL" id="RFS84211.1"/>
    </source>
</evidence>
<dbReference type="GO" id="GO:0004659">
    <property type="term" value="F:prenyltransferase activity"/>
    <property type="evidence" value="ECO:0007669"/>
    <property type="project" value="UniProtKB-KW"/>
</dbReference>
<dbReference type="InterPro" id="IPR020965">
    <property type="entry name" value="Prenyltransferase_CloQ"/>
</dbReference>